<name>A0A166W2E4_9AGAM</name>
<evidence type="ECO:0000313" key="3">
    <source>
        <dbReference type="EMBL" id="KZP33307.1"/>
    </source>
</evidence>
<dbReference type="InterPro" id="IPR039876">
    <property type="entry name" value="HAP28"/>
</dbReference>
<organism evidence="3 4">
    <name type="scientific">Athelia psychrophila</name>
    <dbReference type="NCBI Taxonomy" id="1759441"/>
    <lineage>
        <taxon>Eukaryota</taxon>
        <taxon>Fungi</taxon>
        <taxon>Dikarya</taxon>
        <taxon>Basidiomycota</taxon>
        <taxon>Agaricomycotina</taxon>
        <taxon>Agaricomycetes</taxon>
        <taxon>Agaricomycetidae</taxon>
        <taxon>Atheliales</taxon>
        <taxon>Atheliaceae</taxon>
        <taxon>Athelia</taxon>
    </lineage>
</organism>
<dbReference type="InterPro" id="IPR019380">
    <property type="entry name" value="Casein_kinase_sb_PP28"/>
</dbReference>
<dbReference type="OrthoDB" id="21120at2759"/>
<feature type="region of interest" description="Disordered" evidence="1">
    <location>
        <begin position="1"/>
        <end position="26"/>
    </location>
</feature>
<dbReference type="Proteomes" id="UP000076532">
    <property type="component" value="Unassembled WGS sequence"/>
</dbReference>
<feature type="domain" description="Casein kinase substrate phosphoprotein PP28" evidence="2">
    <location>
        <begin position="50"/>
        <end position="113"/>
    </location>
</feature>
<dbReference type="PANTHER" id="PTHR22055">
    <property type="entry name" value="28 KDA HEAT- AND ACID-STABLE PHOSPHOPROTEIN PDGF-ASSOCIATED PROTEIN"/>
    <property type="match status" value="1"/>
</dbReference>
<sequence>MEALTRAERHEMRTQQYQKGQSEPKKVSVDETLINSNYVKEKMGITGFGDFKDHKLSKREQCVHLLDKKDAKERYWKLHLAGKTHQAKFDLGRLAKIKVERQQAAAKRLAETEGMFSSACVWPSVLSLHSYHP</sequence>
<gene>
    <name evidence="3" type="ORF">FIBSPDRAFT_721324</name>
</gene>
<keyword evidence="4" id="KW-1185">Reference proteome</keyword>
<evidence type="ECO:0000256" key="1">
    <source>
        <dbReference type="SAM" id="MobiDB-lite"/>
    </source>
</evidence>
<evidence type="ECO:0000259" key="2">
    <source>
        <dbReference type="Pfam" id="PF10252"/>
    </source>
</evidence>
<protein>
    <recommendedName>
        <fullName evidence="2">Casein kinase substrate phosphoprotein PP28 domain-containing protein</fullName>
    </recommendedName>
</protein>
<feature type="compositionally biased region" description="Basic and acidic residues" evidence="1">
    <location>
        <begin position="1"/>
        <end position="13"/>
    </location>
</feature>
<dbReference type="AlphaFoldDB" id="A0A166W2E4"/>
<dbReference type="EMBL" id="KV417483">
    <property type="protein sequence ID" value="KZP33307.1"/>
    <property type="molecule type" value="Genomic_DNA"/>
</dbReference>
<dbReference type="Pfam" id="PF10252">
    <property type="entry name" value="PP28"/>
    <property type="match status" value="1"/>
</dbReference>
<accession>A0A166W2E4</accession>
<evidence type="ECO:0000313" key="4">
    <source>
        <dbReference type="Proteomes" id="UP000076532"/>
    </source>
</evidence>
<proteinExistence type="predicted"/>
<reference evidence="3 4" key="1">
    <citation type="journal article" date="2016" name="Mol. Biol. Evol.">
        <title>Comparative Genomics of Early-Diverging Mushroom-Forming Fungi Provides Insights into the Origins of Lignocellulose Decay Capabilities.</title>
        <authorList>
            <person name="Nagy L.G."/>
            <person name="Riley R."/>
            <person name="Tritt A."/>
            <person name="Adam C."/>
            <person name="Daum C."/>
            <person name="Floudas D."/>
            <person name="Sun H."/>
            <person name="Yadav J.S."/>
            <person name="Pangilinan J."/>
            <person name="Larsson K.H."/>
            <person name="Matsuura K."/>
            <person name="Barry K."/>
            <person name="Labutti K."/>
            <person name="Kuo R."/>
            <person name="Ohm R.A."/>
            <person name="Bhattacharya S.S."/>
            <person name="Shirouzu T."/>
            <person name="Yoshinaga Y."/>
            <person name="Martin F.M."/>
            <person name="Grigoriev I.V."/>
            <person name="Hibbett D.S."/>
        </authorList>
    </citation>
    <scope>NUCLEOTIDE SEQUENCE [LARGE SCALE GENOMIC DNA]</scope>
    <source>
        <strain evidence="3 4">CBS 109695</strain>
    </source>
</reference>